<sequence length="297" mass="32775">MKDSNKSLIYAGLSVLSWSTVATAFKLALRLQTHFEMLLIASCTALVILAIVMTFQSKWGSLTLLSAKQWLLYALIGLLNPAIYYLVLFKAYALLPAQIAQPINYSWPILLLILIAIVSHQPIPRRKYIGMALSLGGVILISAGSGQIQQSAIPVAGLLLAFLSALLWAGFWIVNKMNQNIDNTVNLFVIFLFGSVYLLIASLFVPVNLTSTNGFLASMYIGAFEMAIPFIFFSLALKKTNNPVLINQLCYLAPFTSLFIIHLVLKEHIYTTTFIGLILIIVGIIFNEYFAGSGRTK</sequence>
<evidence type="ECO:0000256" key="5">
    <source>
        <dbReference type="ARBA" id="ARBA00023136"/>
    </source>
</evidence>
<feature type="transmembrane region" description="Helical" evidence="6">
    <location>
        <begin position="217"/>
        <end position="237"/>
    </location>
</feature>
<feature type="transmembrane region" description="Helical" evidence="6">
    <location>
        <begin position="105"/>
        <end position="121"/>
    </location>
</feature>
<evidence type="ECO:0000256" key="1">
    <source>
        <dbReference type="ARBA" id="ARBA00004651"/>
    </source>
</evidence>
<comment type="caution">
    <text evidence="8">The sequence shown here is derived from an EMBL/GenBank/DDBJ whole genome shotgun (WGS) entry which is preliminary data.</text>
</comment>
<feature type="transmembrane region" description="Helical" evidence="6">
    <location>
        <begin position="128"/>
        <end position="146"/>
    </location>
</feature>
<dbReference type="SUPFAM" id="SSF103481">
    <property type="entry name" value="Multidrug resistance efflux transporter EmrE"/>
    <property type="match status" value="2"/>
</dbReference>
<accession>A0A171AB48</accession>
<feature type="transmembrane region" description="Helical" evidence="6">
    <location>
        <begin position="152"/>
        <end position="173"/>
    </location>
</feature>
<dbReference type="Proteomes" id="UP000076586">
    <property type="component" value="Unassembled WGS sequence"/>
</dbReference>
<evidence type="ECO:0000256" key="6">
    <source>
        <dbReference type="SAM" id="Phobius"/>
    </source>
</evidence>
<evidence type="ECO:0000256" key="3">
    <source>
        <dbReference type="ARBA" id="ARBA00022692"/>
    </source>
</evidence>
<evidence type="ECO:0000313" key="8">
    <source>
        <dbReference type="EMBL" id="GAT63471.1"/>
    </source>
</evidence>
<keyword evidence="4 6" id="KW-1133">Transmembrane helix</keyword>
<protein>
    <recommendedName>
        <fullName evidence="7">EamA domain-containing protein</fullName>
    </recommendedName>
</protein>
<dbReference type="Gene3D" id="1.10.3730.20">
    <property type="match status" value="1"/>
</dbReference>
<dbReference type="RefSeq" id="WP_068704735.1">
    <property type="nucleotide sequence ID" value="NZ_BDCR01000004.1"/>
</dbReference>
<organism evidence="8 9">
    <name type="scientific">Paludibacter jiangxiensis</name>
    <dbReference type="NCBI Taxonomy" id="681398"/>
    <lineage>
        <taxon>Bacteria</taxon>
        <taxon>Pseudomonadati</taxon>
        <taxon>Bacteroidota</taxon>
        <taxon>Bacteroidia</taxon>
        <taxon>Bacteroidales</taxon>
        <taxon>Paludibacteraceae</taxon>
        <taxon>Paludibacter</taxon>
    </lineage>
</organism>
<name>A0A171AB48_9BACT</name>
<dbReference type="InterPro" id="IPR000620">
    <property type="entry name" value="EamA_dom"/>
</dbReference>
<dbReference type="PANTHER" id="PTHR32322">
    <property type="entry name" value="INNER MEMBRANE TRANSPORTER"/>
    <property type="match status" value="1"/>
</dbReference>
<feature type="transmembrane region" description="Helical" evidence="6">
    <location>
        <begin position="269"/>
        <end position="290"/>
    </location>
</feature>
<evidence type="ECO:0000313" key="9">
    <source>
        <dbReference type="Proteomes" id="UP000076586"/>
    </source>
</evidence>
<comment type="subcellular location">
    <subcellularLocation>
        <location evidence="1">Cell membrane</location>
        <topology evidence="1">Multi-pass membrane protein</topology>
    </subcellularLocation>
</comment>
<feature type="transmembrane region" description="Helical" evidence="6">
    <location>
        <begin position="34"/>
        <end position="55"/>
    </location>
</feature>
<dbReference type="OrthoDB" id="5729944at2"/>
<reference evidence="9" key="1">
    <citation type="submission" date="2016-04" db="EMBL/GenBank/DDBJ databases">
        <title>Draft genome sequence of Paludibacter jiangxiensis strain NM7.</title>
        <authorList>
            <person name="Qiu Y."/>
            <person name="Matsuura N."/>
            <person name="Ohashi A."/>
            <person name="Tourlousse M.D."/>
            <person name="Sekiguchi Y."/>
        </authorList>
    </citation>
    <scope>NUCLEOTIDE SEQUENCE [LARGE SCALE GENOMIC DNA]</scope>
    <source>
        <strain evidence="9">NM7</strain>
    </source>
</reference>
<dbReference type="GO" id="GO:0005886">
    <property type="term" value="C:plasma membrane"/>
    <property type="evidence" value="ECO:0007669"/>
    <property type="project" value="UniProtKB-SubCell"/>
</dbReference>
<dbReference type="AlphaFoldDB" id="A0A171AB48"/>
<feature type="transmembrane region" description="Helical" evidence="6">
    <location>
        <begin position="185"/>
        <end position="205"/>
    </location>
</feature>
<gene>
    <name evidence="8" type="ORF">PJIAN_48</name>
</gene>
<feature type="domain" description="EamA" evidence="7">
    <location>
        <begin position="156"/>
        <end position="286"/>
    </location>
</feature>
<dbReference type="EMBL" id="BDCR01000004">
    <property type="protein sequence ID" value="GAT63471.1"/>
    <property type="molecule type" value="Genomic_DNA"/>
</dbReference>
<keyword evidence="5 6" id="KW-0472">Membrane</keyword>
<dbReference type="InterPro" id="IPR050638">
    <property type="entry name" value="AA-Vitamin_Transporters"/>
</dbReference>
<proteinExistence type="predicted"/>
<dbReference type="InterPro" id="IPR037185">
    <property type="entry name" value="EmrE-like"/>
</dbReference>
<keyword evidence="3 6" id="KW-0812">Transmembrane</keyword>
<evidence type="ECO:0000259" key="7">
    <source>
        <dbReference type="Pfam" id="PF00892"/>
    </source>
</evidence>
<keyword evidence="9" id="KW-1185">Reference proteome</keyword>
<reference evidence="9" key="2">
    <citation type="journal article" date="2017" name="Genome Announc.">
        <title>Draft genome sequence of Paludibacter jiangxiensis NM7(T), a propionate-producing fermentative bacterium.</title>
        <authorList>
            <person name="Qiu Y.-L."/>
            <person name="Tourlousse D.M."/>
            <person name="Matsuura N."/>
            <person name="Ohashi A."/>
            <person name="Sekiguchi Y."/>
        </authorList>
    </citation>
    <scope>NUCLEOTIDE SEQUENCE [LARGE SCALE GENOMIC DNA]</scope>
    <source>
        <strain evidence="9">NM7</strain>
    </source>
</reference>
<dbReference type="STRING" id="681398.PJIAN_48"/>
<keyword evidence="2" id="KW-1003">Cell membrane</keyword>
<feature type="transmembrane region" description="Helical" evidence="6">
    <location>
        <begin position="244"/>
        <end position="263"/>
    </location>
</feature>
<evidence type="ECO:0000256" key="2">
    <source>
        <dbReference type="ARBA" id="ARBA00022475"/>
    </source>
</evidence>
<feature type="transmembrane region" description="Helical" evidence="6">
    <location>
        <begin position="70"/>
        <end position="93"/>
    </location>
</feature>
<dbReference type="Pfam" id="PF00892">
    <property type="entry name" value="EamA"/>
    <property type="match status" value="2"/>
</dbReference>
<feature type="domain" description="EamA" evidence="7">
    <location>
        <begin position="7"/>
        <end position="142"/>
    </location>
</feature>
<evidence type="ECO:0000256" key="4">
    <source>
        <dbReference type="ARBA" id="ARBA00022989"/>
    </source>
</evidence>
<dbReference type="PANTHER" id="PTHR32322:SF18">
    <property type="entry name" value="S-ADENOSYLMETHIONINE_S-ADENOSYLHOMOCYSTEINE TRANSPORTER"/>
    <property type="match status" value="1"/>
</dbReference>